<sequence>MEDTFFQAARDPAQNTFSPFAGDAGLHQPSTSNQHGKQLTNLLRGKLGDFDGFNHSLGLDISRSSSAPPNQHHQANTSRFGQFGPGLDSPMSPSDPRSDTSDFLFGRSSNNESDTGDLPFSSGQHELRTTHASQQSVYSPGLSWQLWSSTSSMSTGLTSADEVVKSPGFGFGGTYELHHFVFVFWAGPVTGVCLR</sequence>
<feature type="compositionally biased region" description="Polar residues" evidence="1">
    <location>
        <begin position="62"/>
        <end position="80"/>
    </location>
</feature>
<protein>
    <submittedName>
        <fullName evidence="2">Uncharacterized protein</fullName>
    </submittedName>
</protein>
<feature type="compositionally biased region" description="Polar residues" evidence="1">
    <location>
        <begin position="28"/>
        <end position="37"/>
    </location>
</feature>
<evidence type="ECO:0000313" key="3">
    <source>
        <dbReference type="Proteomes" id="UP000717515"/>
    </source>
</evidence>
<evidence type="ECO:0000313" key="2">
    <source>
        <dbReference type="EMBL" id="KAG9320154.1"/>
    </source>
</evidence>
<reference evidence="2" key="1">
    <citation type="submission" date="2021-07" db="EMBL/GenBank/DDBJ databases">
        <title>Draft genome of Mortierella alpina, strain LL118, isolated from an aspen leaf litter sample.</title>
        <authorList>
            <person name="Yang S."/>
            <person name="Vinatzer B.A."/>
        </authorList>
    </citation>
    <scope>NUCLEOTIDE SEQUENCE</scope>
    <source>
        <strain evidence="2">LL118</strain>
    </source>
</reference>
<feature type="region of interest" description="Disordered" evidence="1">
    <location>
        <begin position="1"/>
        <end position="37"/>
    </location>
</feature>
<dbReference type="Proteomes" id="UP000717515">
    <property type="component" value="Unassembled WGS sequence"/>
</dbReference>
<gene>
    <name evidence="2" type="ORF">KVV02_004291</name>
</gene>
<organism evidence="2 3">
    <name type="scientific">Mortierella alpina</name>
    <name type="common">Oleaginous fungus</name>
    <name type="synonym">Mortierella renispora</name>
    <dbReference type="NCBI Taxonomy" id="64518"/>
    <lineage>
        <taxon>Eukaryota</taxon>
        <taxon>Fungi</taxon>
        <taxon>Fungi incertae sedis</taxon>
        <taxon>Mucoromycota</taxon>
        <taxon>Mortierellomycotina</taxon>
        <taxon>Mortierellomycetes</taxon>
        <taxon>Mortierellales</taxon>
        <taxon>Mortierellaceae</taxon>
        <taxon>Mortierella</taxon>
    </lineage>
</organism>
<evidence type="ECO:0000256" key="1">
    <source>
        <dbReference type="SAM" id="MobiDB-lite"/>
    </source>
</evidence>
<name>A0A9P8CVU6_MORAP</name>
<feature type="region of interest" description="Disordered" evidence="1">
    <location>
        <begin position="61"/>
        <end position="134"/>
    </location>
</feature>
<accession>A0A9P8CVU6</accession>
<comment type="caution">
    <text evidence="2">The sequence shown here is derived from an EMBL/GenBank/DDBJ whole genome shotgun (WGS) entry which is preliminary data.</text>
</comment>
<dbReference type="EMBL" id="JAIFTL010000321">
    <property type="protein sequence ID" value="KAG9320154.1"/>
    <property type="molecule type" value="Genomic_DNA"/>
</dbReference>
<dbReference type="AlphaFoldDB" id="A0A9P8CVU6"/>
<proteinExistence type="predicted"/>